<evidence type="ECO:0000313" key="3">
    <source>
        <dbReference type="Proteomes" id="UP000650467"/>
    </source>
</evidence>
<name>A0A835SV31_CHLIN</name>
<dbReference type="InterPro" id="IPR007461">
    <property type="entry name" value="Ysc84_actin-binding"/>
</dbReference>
<accession>A0A835SV31</accession>
<dbReference type="Pfam" id="PF04366">
    <property type="entry name" value="Ysc84"/>
    <property type="match status" value="1"/>
</dbReference>
<comment type="caution">
    <text evidence="2">The sequence shown here is derived from an EMBL/GenBank/DDBJ whole genome shotgun (WGS) entry which is preliminary data.</text>
</comment>
<dbReference type="Proteomes" id="UP000650467">
    <property type="component" value="Unassembled WGS sequence"/>
</dbReference>
<gene>
    <name evidence="2" type="ORF">HXX76_008111</name>
</gene>
<organism evidence="2 3">
    <name type="scientific">Chlamydomonas incerta</name>
    <dbReference type="NCBI Taxonomy" id="51695"/>
    <lineage>
        <taxon>Eukaryota</taxon>
        <taxon>Viridiplantae</taxon>
        <taxon>Chlorophyta</taxon>
        <taxon>core chlorophytes</taxon>
        <taxon>Chlorophyceae</taxon>
        <taxon>CS clade</taxon>
        <taxon>Chlamydomonadales</taxon>
        <taxon>Chlamydomonadaceae</taxon>
        <taxon>Chlamydomonas</taxon>
    </lineage>
</organism>
<reference evidence="2" key="1">
    <citation type="journal article" date="2020" name="bioRxiv">
        <title>Comparative genomics of Chlamydomonas.</title>
        <authorList>
            <person name="Craig R.J."/>
            <person name="Hasan A.R."/>
            <person name="Ness R.W."/>
            <person name="Keightley P.D."/>
        </authorList>
    </citation>
    <scope>NUCLEOTIDE SEQUENCE</scope>
    <source>
        <strain evidence="2">SAG 7.73</strain>
    </source>
</reference>
<protein>
    <recommendedName>
        <fullName evidence="1">Ysc84 actin-binding domain-containing protein</fullName>
    </recommendedName>
</protein>
<dbReference type="OrthoDB" id="10334523at2759"/>
<evidence type="ECO:0000313" key="2">
    <source>
        <dbReference type="EMBL" id="KAG2433749.1"/>
    </source>
</evidence>
<evidence type="ECO:0000259" key="1">
    <source>
        <dbReference type="Pfam" id="PF04366"/>
    </source>
</evidence>
<dbReference type="EMBL" id="JAEHOC010000018">
    <property type="protein sequence ID" value="KAG2433749.1"/>
    <property type="molecule type" value="Genomic_DNA"/>
</dbReference>
<proteinExistence type="predicted"/>
<keyword evidence="3" id="KW-1185">Reference proteome</keyword>
<dbReference type="AlphaFoldDB" id="A0A835SV31"/>
<sequence length="231" mass="24344">MGKAQEILAEIAASAQSVREAKQQGRIKVPPPVSPKGYQAFLIVHTKKAAFGLGYEHGAGIAIKVLGMQLDGSPLLSAPVLVSIKKASIGLAVGMNEVHQVLLFEDSALLEKLISEPEAIMGEEFEVSGGANPAKPDLKEQDDNKHKSYINAIQGGVRIHPISLSVSDSLMLVDASLYGGTLSTDWELMREVYNGHPPSGIDCLRGQVAVPAPAVATLAALSKSLVGIFSQ</sequence>
<feature type="domain" description="Ysc84 actin-binding" evidence="1">
    <location>
        <begin position="86"/>
        <end position="220"/>
    </location>
</feature>